<accession>A0A8K0SNR8</accession>
<sequence>MAEVLGIVSAALGLLPLAVQVAKGFHTLCKTVKTAKACTKELEVLDIDIRTQERIFINECELILHIVSSNSHEPQMMTHDLESPLWLDGTLENRVKTCMAQSYEQCIEIIKAMRESQNELLAELNLFAIVRTEKGPHESMRVAFRRLRKSLAVSYDMGSFERKVDRIRQYNVGICSIRSQIGDFQRIQSKEATSQIAESTALPSWVSKMHDISKDAYTTLDSAFSCQVDEHITHFAALRAGDCIERHRSIQLDMAIAYCVTRDSQTHQLLRFSLESCLPRLEWQPKAQKKGKQVQFTQPSLGNQCSGTQEQVLSSIANLSTIDNVCAYLEASTQAPSSADYLAYLYEASMCQHSFYVTADRKAQSLYSSNQLGTLRDLMLDGEANLSITDQFNLAVQLTLAVLQFYSTPWLRETWSTSDFLLGASDHRQQARQPDLFLRSRCFGGSAEDTDATEESGPNL</sequence>
<evidence type="ECO:0008006" key="4">
    <source>
        <dbReference type="Google" id="ProtNLM"/>
    </source>
</evidence>
<keyword evidence="1" id="KW-0732">Signal</keyword>
<feature type="signal peptide" evidence="1">
    <location>
        <begin position="1"/>
        <end position="24"/>
    </location>
</feature>
<dbReference type="Proteomes" id="UP000813444">
    <property type="component" value="Unassembled WGS sequence"/>
</dbReference>
<dbReference type="EMBL" id="JAGPNK010000010">
    <property type="protein sequence ID" value="KAH7312703.1"/>
    <property type="molecule type" value="Genomic_DNA"/>
</dbReference>
<gene>
    <name evidence="2" type="ORF">B0I35DRAFT_481137</name>
</gene>
<keyword evidence="3" id="KW-1185">Reference proteome</keyword>
<evidence type="ECO:0000256" key="1">
    <source>
        <dbReference type="SAM" id="SignalP"/>
    </source>
</evidence>
<reference evidence="2" key="1">
    <citation type="journal article" date="2021" name="Nat. Commun.">
        <title>Genetic determinants of endophytism in the Arabidopsis root mycobiome.</title>
        <authorList>
            <person name="Mesny F."/>
            <person name="Miyauchi S."/>
            <person name="Thiergart T."/>
            <person name="Pickel B."/>
            <person name="Atanasova L."/>
            <person name="Karlsson M."/>
            <person name="Huettel B."/>
            <person name="Barry K.W."/>
            <person name="Haridas S."/>
            <person name="Chen C."/>
            <person name="Bauer D."/>
            <person name="Andreopoulos W."/>
            <person name="Pangilinan J."/>
            <person name="LaButti K."/>
            <person name="Riley R."/>
            <person name="Lipzen A."/>
            <person name="Clum A."/>
            <person name="Drula E."/>
            <person name="Henrissat B."/>
            <person name="Kohler A."/>
            <person name="Grigoriev I.V."/>
            <person name="Martin F.M."/>
            <person name="Hacquard S."/>
        </authorList>
    </citation>
    <scope>NUCLEOTIDE SEQUENCE</scope>
    <source>
        <strain evidence="2">MPI-CAGE-CH-0235</strain>
    </source>
</reference>
<evidence type="ECO:0000313" key="3">
    <source>
        <dbReference type="Proteomes" id="UP000813444"/>
    </source>
</evidence>
<dbReference type="PANTHER" id="PTHR35186:SF4">
    <property type="entry name" value="PRION-INHIBITION AND PROPAGATION HELO DOMAIN-CONTAINING PROTEIN"/>
    <property type="match status" value="1"/>
</dbReference>
<protein>
    <recommendedName>
        <fullName evidence="4">Fungal N-terminal domain-containing protein</fullName>
    </recommendedName>
</protein>
<proteinExistence type="predicted"/>
<organism evidence="2 3">
    <name type="scientific">Stachybotrys elegans</name>
    <dbReference type="NCBI Taxonomy" id="80388"/>
    <lineage>
        <taxon>Eukaryota</taxon>
        <taxon>Fungi</taxon>
        <taxon>Dikarya</taxon>
        <taxon>Ascomycota</taxon>
        <taxon>Pezizomycotina</taxon>
        <taxon>Sordariomycetes</taxon>
        <taxon>Hypocreomycetidae</taxon>
        <taxon>Hypocreales</taxon>
        <taxon>Stachybotryaceae</taxon>
        <taxon>Stachybotrys</taxon>
    </lineage>
</organism>
<evidence type="ECO:0000313" key="2">
    <source>
        <dbReference type="EMBL" id="KAH7312703.1"/>
    </source>
</evidence>
<dbReference type="AlphaFoldDB" id="A0A8K0SNR8"/>
<feature type="chain" id="PRO_5035424768" description="Fungal N-terminal domain-containing protein" evidence="1">
    <location>
        <begin position="25"/>
        <end position="460"/>
    </location>
</feature>
<comment type="caution">
    <text evidence="2">The sequence shown here is derived from an EMBL/GenBank/DDBJ whole genome shotgun (WGS) entry which is preliminary data.</text>
</comment>
<name>A0A8K0SNR8_9HYPO</name>
<dbReference type="OrthoDB" id="5331891at2759"/>
<dbReference type="PANTHER" id="PTHR35186">
    <property type="entry name" value="ANK_REP_REGION DOMAIN-CONTAINING PROTEIN"/>
    <property type="match status" value="1"/>
</dbReference>